<dbReference type="EMBL" id="JACRYT010000033">
    <property type="protein sequence ID" value="MBC6681328.1"/>
    <property type="molecule type" value="Genomic_DNA"/>
</dbReference>
<dbReference type="RefSeq" id="WP_187304423.1">
    <property type="nucleotide sequence ID" value="NZ_JACRYT010000033.1"/>
</dbReference>
<reference evidence="1" key="1">
    <citation type="submission" date="2020-08" db="EMBL/GenBank/DDBJ databases">
        <title>Genome public.</title>
        <authorList>
            <person name="Liu C."/>
            <person name="Sun Q."/>
        </authorList>
    </citation>
    <scope>NUCLEOTIDE SEQUENCE</scope>
    <source>
        <strain evidence="1">BX12</strain>
    </source>
</reference>
<keyword evidence="1" id="KW-0540">Nuclease</keyword>
<dbReference type="GO" id="GO:0004519">
    <property type="term" value="F:endonuclease activity"/>
    <property type="evidence" value="ECO:0007669"/>
    <property type="project" value="UniProtKB-KW"/>
</dbReference>
<comment type="caution">
    <text evidence="1">The sequence shown here is derived from an EMBL/GenBank/DDBJ whole genome shotgun (WGS) entry which is preliminary data.</text>
</comment>
<evidence type="ECO:0000313" key="1">
    <source>
        <dbReference type="EMBL" id="MBC6681328.1"/>
    </source>
</evidence>
<keyword evidence="1" id="KW-0378">Hydrolase</keyword>
<sequence>MIYKRCVRCGKRIPSGTTCDCTKREYNKPQGIKKQYHTQRWRRIRDYVINLYDGIDLYALYHEGKVQPADTVHHIIEAADSPSMFYHTDNLIPVSRDSHTEIHRRYKECDTKIKEELKAYLLQYREYGGG</sequence>
<name>A0A923SXG6_9FIRM</name>
<protein>
    <submittedName>
        <fullName evidence="1">HNH endonuclease</fullName>
    </submittedName>
</protein>
<evidence type="ECO:0000313" key="2">
    <source>
        <dbReference type="Proteomes" id="UP000602647"/>
    </source>
</evidence>
<organism evidence="1 2">
    <name type="scientific">Zhenpiania hominis</name>
    <dbReference type="NCBI Taxonomy" id="2763644"/>
    <lineage>
        <taxon>Bacteria</taxon>
        <taxon>Bacillati</taxon>
        <taxon>Bacillota</taxon>
        <taxon>Clostridia</taxon>
        <taxon>Peptostreptococcales</taxon>
        <taxon>Anaerovoracaceae</taxon>
        <taxon>Zhenpiania</taxon>
    </lineage>
</organism>
<proteinExistence type="predicted"/>
<accession>A0A923SXG6</accession>
<dbReference type="AlphaFoldDB" id="A0A923SXG6"/>
<gene>
    <name evidence="1" type="ORF">H9L42_16075</name>
</gene>
<keyword evidence="2" id="KW-1185">Reference proteome</keyword>
<dbReference type="Proteomes" id="UP000602647">
    <property type="component" value="Unassembled WGS sequence"/>
</dbReference>
<keyword evidence="1" id="KW-0255">Endonuclease</keyword>